<feature type="compositionally biased region" description="Basic and acidic residues" evidence="1">
    <location>
        <begin position="22"/>
        <end position="41"/>
    </location>
</feature>
<comment type="caution">
    <text evidence="2">The sequence shown here is derived from an EMBL/GenBank/DDBJ whole genome shotgun (WGS) entry which is preliminary data.</text>
</comment>
<evidence type="ECO:0000313" key="2">
    <source>
        <dbReference type="EMBL" id="NKY30853.1"/>
    </source>
</evidence>
<gene>
    <name evidence="2" type="ORF">HGB38_32295</name>
</gene>
<feature type="compositionally biased region" description="Polar residues" evidence="1">
    <location>
        <begin position="127"/>
        <end position="137"/>
    </location>
</feature>
<evidence type="ECO:0000256" key="1">
    <source>
        <dbReference type="SAM" id="MobiDB-lite"/>
    </source>
</evidence>
<dbReference type="RefSeq" id="WP_062977872.1">
    <property type="nucleotide sequence ID" value="NZ_JAAXOS010000022.1"/>
</dbReference>
<accession>A0A7X6LAN3</accession>
<sequence>MSTESERRPYSVEMEGESATAEETRAESQYDRSGEAERLHEAGAVGESAATRRDTEQAANPDLIDEAGRARTTDAASEPNRPGPVAQEAEAARGNAPAGQHATDAEHTELGGDAERGSIGTAEQAASHDTGTRSGVTPTAAPAAEDQPAPLFADTDLDRLRTQWREAQVTFVDDPSDAVARADTLLSDIIDQITATYQQRKRELDERRGDTSDTEGLRQALRGYRAFFDQLLSIGG</sequence>
<dbReference type="Proteomes" id="UP000540698">
    <property type="component" value="Unassembled WGS sequence"/>
</dbReference>
<feature type="compositionally biased region" description="Basic and acidic residues" evidence="1">
    <location>
        <begin position="1"/>
        <end position="10"/>
    </location>
</feature>
<dbReference type="EMBL" id="JAAXOS010000022">
    <property type="protein sequence ID" value="NKY30853.1"/>
    <property type="molecule type" value="Genomic_DNA"/>
</dbReference>
<evidence type="ECO:0000313" key="3">
    <source>
        <dbReference type="Proteomes" id="UP000540698"/>
    </source>
</evidence>
<organism evidence="2 3">
    <name type="scientific">Nocardia gamkensis</name>
    <dbReference type="NCBI Taxonomy" id="352869"/>
    <lineage>
        <taxon>Bacteria</taxon>
        <taxon>Bacillati</taxon>
        <taxon>Actinomycetota</taxon>
        <taxon>Actinomycetes</taxon>
        <taxon>Mycobacteriales</taxon>
        <taxon>Nocardiaceae</taxon>
        <taxon>Nocardia</taxon>
    </lineage>
</organism>
<feature type="region of interest" description="Disordered" evidence="1">
    <location>
        <begin position="1"/>
        <end position="152"/>
    </location>
</feature>
<keyword evidence="3" id="KW-1185">Reference proteome</keyword>
<reference evidence="2 3" key="1">
    <citation type="submission" date="2020-04" db="EMBL/GenBank/DDBJ databases">
        <title>MicrobeNet Type strains.</title>
        <authorList>
            <person name="Nicholson A.C."/>
        </authorList>
    </citation>
    <scope>NUCLEOTIDE SEQUENCE [LARGE SCALE GENOMIC DNA]</scope>
    <source>
        <strain evidence="2 3">DSM 44956</strain>
    </source>
</reference>
<dbReference type="AlphaFoldDB" id="A0A7X6LAN3"/>
<protein>
    <submittedName>
        <fullName evidence="2">Uncharacterized protein</fullName>
    </submittedName>
</protein>
<feature type="compositionally biased region" description="Basic and acidic residues" evidence="1">
    <location>
        <begin position="103"/>
        <end position="116"/>
    </location>
</feature>
<name>A0A7X6LAN3_9NOCA</name>
<proteinExistence type="predicted"/>